<protein>
    <submittedName>
        <fullName evidence="2">Uncharacterized protein</fullName>
    </submittedName>
</protein>
<name>A0ABV1A5S0_9TELE</name>
<organism evidence="2 3">
    <name type="scientific">Ameca splendens</name>
    <dbReference type="NCBI Taxonomy" id="208324"/>
    <lineage>
        <taxon>Eukaryota</taxon>
        <taxon>Metazoa</taxon>
        <taxon>Chordata</taxon>
        <taxon>Craniata</taxon>
        <taxon>Vertebrata</taxon>
        <taxon>Euteleostomi</taxon>
        <taxon>Actinopterygii</taxon>
        <taxon>Neopterygii</taxon>
        <taxon>Teleostei</taxon>
        <taxon>Neoteleostei</taxon>
        <taxon>Acanthomorphata</taxon>
        <taxon>Ovalentaria</taxon>
        <taxon>Atherinomorphae</taxon>
        <taxon>Cyprinodontiformes</taxon>
        <taxon>Goodeidae</taxon>
        <taxon>Ameca</taxon>
    </lineage>
</organism>
<evidence type="ECO:0000313" key="2">
    <source>
        <dbReference type="EMBL" id="MEQ2313312.1"/>
    </source>
</evidence>
<accession>A0ABV1A5S0</accession>
<evidence type="ECO:0000256" key="1">
    <source>
        <dbReference type="SAM" id="MobiDB-lite"/>
    </source>
</evidence>
<sequence length="68" mass="7405">MLKAHLNKKVCVCTPVLTTARVVGEVALIFSGLRGRGGVHPGQVPSPLQGSTETHRTNRHSQQFRETN</sequence>
<comment type="caution">
    <text evidence="2">The sequence shown here is derived from an EMBL/GenBank/DDBJ whole genome shotgun (WGS) entry which is preliminary data.</text>
</comment>
<dbReference type="Proteomes" id="UP001469553">
    <property type="component" value="Unassembled WGS sequence"/>
</dbReference>
<feature type="region of interest" description="Disordered" evidence="1">
    <location>
        <begin position="35"/>
        <end position="68"/>
    </location>
</feature>
<proteinExistence type="predicted"/>
<gene>
    <name evidence="2" type="ORF">AMECASPLE_000596</name>
</gene>
<keyword evidence="3" id="KW-1185">Reference proteome</keyword>
<dbReference type="EMBL" id="JAHRIP010084657">
    <property type="protein sequence ID" value="MEQ2313312.1"/>
    <property type="molecule type" value="Genomic_DNA"/>
</dbReference>
<evidence type="ECO:0000313" key="3">
    <source>
        <dbReference type="Proteomes" id="UP001469553"/>
    </source>
</evidence>
<reference evidence="2 3" key="1">
    <citation type="submission" date="2021-06" db="EMBL/GenBank/DDBJ databases">
        <authorList>
            <person name="Palmer J.M."/>
        </authorList>
    </citation>
    <scope>NUCLEOTIDE SEQUENCE [LARGE SCALE GENOMIC DNA]</scope>
    <source>
        <strain evidence="2 3">AS_MEX2019</strain>
        <tissue evidence="2">Muscle</tissue>
    </source>
</reference>